<organism evidence="8 9">
    <name type="scientific">Corynebacterium matruchotii</name>
    <dbReference type="NCBI Taxonomy" id="43768"/>
    <lineage>
        <taxon>Bacteria</taxon>
        <taxon>Bacillati</taxon>
        <taxon>Actinomycetota</taxon>
        <taxon>Actinomycetes</taxon>
        <taxon>Mycobacteriales</taxon>
        <taxon>Corynebacteriaceae</taxon>
        <taxon>Corynebacterium</taxon>
    </lineage>
</organism>
<dbReference type="EMBL" id="UARK01000001">
    <property type="protein sequence ID" value="SPW24405.1"/>
    <property type="molecule type" value="Genomic_DNA"/>
</dbReference>
<name>A0A6H9XPR0_9CORY</name>
<protein>
    <submittedName>
        <fullName evidence="8">Methionine ABC transport system, solute-binding protein</fullName>
    </submittedName>
</protein>
<accession>A0A6H9XPR0</accession>
<evidence type="ECO:0000256" key="3">
    <source>
        <dbReference type="ARBA" id="ARBA00022729"/>
    </source>
</evidence>
<comment type="similarity">
    <text evidence="2">Belongs to the NlpA lipoprotein family.</text>
</comment>
<dbReference type="Pfam" id="PF03180">
    <property type="entry name" value="Lipoprotein_9"/>
    <property type="match status" value="1"/>
</dbReference>
<evidence type="ECO:0000256" key="4">
    <source>
        <dbReference type="ARBA" id="ARBA00023136"/>
    </source>
</evidence>
<dbReference type="PANTHER" id="PTHR30429">
    <property type="entry name" value="D-METHIONINE-BINDING LIPOPROTEIN METQ"/>
    <property type="match status" value="1"/>
</dbReference>
<dbReference type="GeneID" id="84574776"/>
<keyword evidence="5" id="KW-0564">Palmitate</keyword>
<evidence type="ECO:0000256" key="1">
    <source>
        <dbReference type="ARBA" id="ARBA00004635"/>
    </source>
</evidence>
<keyword evidence="3 7" id="KW-0732">Signal</keyword>
<gene>
    <name evidence="8" type="ORF">NCTC10254_00783</name>
</gene>
<sequence length="270" mass="29879">MFKKLGAVLICLPLIFGLTSCSQSSNNPDDSKSIKVGTSPGPYSQLFKDAVAPILQNQGYKIEYQDFSVLKQADVALNEGSIDLNVDQHTAYMQVFNKEENAKLAAITEIPTVPAGLYSSRHRSLDDVADGHTVAIPQDASNQSRAYNILATAGWITLKPDANLALVTENDIADNPHNLDIKPMDSATIPRSLPDLDWAVIPGSISYSSKVDSQLELFQEKLRPELILVATTTEDKVNSQWAQAVRKAYASQEFKDYMEKHNDNNYWYVP</sequence>
<dbReference type="AlphaFoldDB" id="A0A6H9XPR0"/>
<dbReference type="Gene3D" id="3.40.190.10">
    <property type="entry name" value="Periplasmic binding protein-like II"/>
    <property type="match status" value="2"/>
</dbReference>
<feature type="chain" id="PRO_5043215329" evidence="7">
    <location>
        <begin position="25"/>
        <end position="270"/>
    </location>
</feature>
<comment type="subcellular location">
    <subcellularLocation>
        <location evidence="1">Membrane</location>
        <topology evidence="1">Lipid-anchor</topology>
    </subcellularLocation>
</comment>
<evidence type="ECO:0000256" key="6">
    <source>
        <dbReference type="ARBA" id="ARBA00023288"/>
    </source>
</evidence>
<reference evidence="8 9" key="1">
    <citation type="submission" date="2018-06" db="EMBL/GenBank/DDBJ databases">
        <authorList>
            <consortium name="Pathogen Informatics"/>
            <person name="Doyle S."/>
        </authorList>
    </citation>
    <scope>NUCLEOTIDE SEQUENCE [LARGE SCALE GENOMIC DNA]</scope>
    <source>
        <strain evidence="8 9">NCTC10254</strain>
    </source>
</reference>
<comment type="caution">
    <text evidence="8">The sequence shown here is derived from an EMBL/GenBank/DDBJ whole genome shotgun (WGS) entry which is preliminary data.</text>
</comment>
<dbReference type="PROSITE" id="PS51257">
    <property type="entry name" value="PROKAR_LIPOPROTEIN"/>
    <property type="match status" value="1"/>
</dbReference>
<dbReference type="GO" id="GO:0016020">
    <property type="term" value="C:membrane"/>
    <property type="evidence" value="ECO:0007669"/>
    <property type="project" value="UniProtKB-SubCell"/>
</dbReference>
<evidence type="ECO:0000313" key="9">
    <source>
        <dbReference type="Proteomes" id="UP000249886"/>
    </source>
</evidence>
<evidence type="ECO:0000256" key="5">
    <source>
        <dbReference type="ARBA" id="ARBA00023139"/>
    </source>
</evidence>
<evidence type="ECO:0000256" key="2">
    <source>
        <dbReference type="ARBA" id="ARBA00008973"/>
    </source>
</evidence>
<evidence type="ECO:0000256" key="7">
    <source>
        <dbReference type="SAM" id="SignalP"/>
    </source>
</evidence>
<dbReference type="PANTHER" id="PTHR30429:SF0">
    <property type="entry name" value="METHIONINE-BINDING LIPOPROTEIN METQ"/>
    <property type="match status" value="1"/>
</dbReference>
<keyword evidence="6" id="KW-0449">Lipoprotein</keyword>
<dbReference type="InterPro" id="IPR004872">
    <property type="entry name" value="Lipoprotein_NlpA"/>
</dbReference>
<dbReference type="Proteomes" id="UP000249886">
    <property type="component" value="Unassembled WGS sequence"/>
</dbReference>
<dbReference type="SUPFAM" id="SSF53850">
    <property type="entry name" value="Periplasmic binding protein-like II"/>
    <property type="match status" value="1"/>
</dbReference>
<feature type="signal peptide" evidence="7">
    <location>
        <begin position="1"/>
        <end position="24"/>
    </location>
</feature>
<dbReference type="RefSeq" id="WP_005526897.1">
    <property type="nucleotide sequence ID" value="NZ_CP050134.2"/>
</dbReference>
<keyword evidence="4" id="KW-0472">Membrane</keyword>
<evidence type="ECO:0000313" key="8">
    <source>
        <dbReference type="EMBL" id="SPW24405.1"/>
    </source>
</evidence>
<proteinExistence type="inferred from homology"/>